<reference evidence="1 2" key="1">
    <citation type="submission" date="2024-04" db="EMBL/GenBank/DDBJ databases">
        <title>whole genome sequencing of Lutimonas vermicola strain IMCC1616.</title>
        <authorList>
            <person name="Bae S.S."/>
        </authorList>
    </citation>
    <scope>NUCLEOTIDE SEQUENCE [LARGE SCALE GENOMIC DNA]</scope>
    <source>
        <strain evidence="1 2">IMCC1616</strain>
    </source>
</reference>
<dbReference type="Pfam" id="PF07676">
    <property type="entry name" value="PD40"/>
    <property type="match status" value="1"/>
</dbReference>
<dbReference type="SUPFAM" id="SSF82171">
    <property type="entry name" value="DPP6 N-terminal domain-like"/>
    <property type="match status" value="1"/>
</dbReference>
<comment type="caution">
    <text evidence="1">The sequence shown here is derived from an EMBL/GenBank/DDBJ whole genome shotgun (WGS) entry which is preliminary data.</text>
</comment>
<dbReference type="EMBL" id="JBCDNA010000002">
    <property type="protein sequence ID" value="MEL4456502.1"/>
    <property type="molecule type" value="Genomic_DNA"/>
</dbReference>
<name>A0ABU9L240_9FLAO</name>
<evidence type="ECO:0000313" key="1">
    <source>
        <dbReference type="EMBL" id="MEL4456502.1"/>
    </source>
</evidence>
<gene>
    <name evidence="1" type="ORF">AABB81_11385</name>
</gene>
<dbReference type="Proteomes" id="UP001474120">
    <property type="component" value="Unassembled WGS sequence"/>
</dbReference>
<proteinExistence type="predicted"/>
<keyword evidence="2" id="KW-1185">Reference proteome</keyword>
<dbReference type="PROSITE" id="PS51257">
    <property type="entry name" value="PROKAR_LIPOPROTEIN"/>
    <property type="match status" value="1"/>
</dbReference>
<organism evidence="1 2">
    <name type="scientific">Lutimonas vermicola</name>
    <dbReference type="NCBI Taxonomy" id="414288"/>
    <lineage>
        <taxon>Bacteria</taxon>
        <taxon>Pseudomonadati</taxon>
        <taxon>Bacteroidota</taxon>
        <taxon>Flavobacteriia</taxon>
        <taxon>Flavobacteriales</taxon>
        <taxon>Flavobacteriaceae</taxon>
        <taxon>Lutimonas</taxon>
    </lineage>
</organism>
<evidence type="ECO:0000313" key="2">
    <source>
        <dbReference type="Proteomes" id="UP001474120"/>
    </source>
</evidence>
<protein>
    <recommendedName>
        <fullName evidence="3">WD40 repeat protein</fullName>
    </recommendedName>
</protein>
<evidence type="ECO:0008006" key="3">
    <source>
        <dbReference type="Google" id="ProtNLM"/>
    </source>
</evidence>
<dbReference type="RefSeq" id="WP_342160648.1">
    <property type="nucleotide sequence ID" value="NZ_JBCDNA010000002.1"/>
</dbReference>
<accession>A0ABU9L240</accession>
<sequence length="307" mass="34538">MRNLSTLIIVILVVSCGKPKVSYLGQKTPGTSPELFAPSIVNTDSIELNAVFNNSMTEVFFTRIINGSYVIYHSELIDDQWTVANAIPMFPENTENTTAVDMSLTPDGNTMYFLGVLHENETLDAPSDIFRSQKVNGKWQMAERVGYPISTDEYSEAYPVIVADGSLYFVSDRPGGFGKQDVYRAQYLGDGKFDTPKSISPVVNTSLGSGDTYVAPDESYLISNKRFPKNSGLYVSFKKDGEWQPLIYLKEPINSEWTDFCPYMTPDNKYFFFSRRYSDPPESGWAGVIKGEVYWVDANVIFNMNDK</sequence>
<dbReference type="InterPro" id="IPR011659">
    <property type="entry name" value="WD40"/>
</dbReference>